<reference evidence="2" key="1">
    <citation type="submission" date="2021-01" db="EMBL/GenBank/DDBJ databases">
        <title>Phytophthora aleatoria, a newly-described species from Pinus radiata is distinct from Phytophthora cactorum isolates based on comparative genomics.</title>
        <authorList>
            <person name="Mcdougal R."/>
            <person name="Panda P."/>
            <person name="Williams N."/>
            <person name="Studholme D.J."/>
        </authorList>
    </citation>
    <scope>NUCLEOTIDE SEQUENCE</scope>
    <source>
        <strain evidence="2">NZFS 4037</strain>
    </source>
</reference>
<sequence length="118" mass="13447">MALQLTSTFLLLASCATVMTAQSVHLFGDTNFGLNTGHWLFEFSMMQFCNNTVAFNDKASSTQWRDLPQTENFTSNQAFIAFYTDRPHVANGGEKFPNKLRARRYRQSDIVLHGMEDK</sequence>
<proteinExistence type="predicted"/>
<gene>
    <name evidence="2" type="ORF">JG688_00005933</name>
</gene>
<keyword evidence="1" id="KW-0732">Signal</keyword>
<comment type="caution">
    <text evidence="2">The sequence shown here is derived from an EMBL/GenBank/DDBJ whole genome shotgun (WGS) entry which is preliminary data.</text>
</comment>
<evidence type="ECO:0000313" key="2">
    <source>
        <dbReference type="EMBL" id="KAG6968178.1"/>
    </source>
</evidence>
<dbReference type="EMBL" id="JAENGY010000247">
    <property type="protein sequence ID" value="KAG6968178.1"/>
    <property type="molecule type" value="Genomic_DNA"/>
</dbReference>
<organism evidence="2 3">
    <name type="scientific">Phytophthora aleatoria</name>
    <dbReference type="NCBI Taxonomy" id="2496075"/>
    <lineage>
        <taxon>Eukaryota</taxon>
        <taxon>Sar</taxon>
        <taxon>Stramenopiles</taxon>
        <taxon>Oomycota</taxon>
        <taxon>Peronosporomycetes</taxon>
        <taxon>Peronosporales</taxon>
        <taxon>Peronosporaceae</taxon>
        <taxon>Phytophthora</taxon>
    </lineage>
</organism>
<dbReference type="AlphaFoldDB" id="A0A8J5MHB9"/>
<protein>
    <submittedName>
        <fullName evidence="2">Uncharacterized protein</fullName>
    </submittedName>
</protein>
<accession>A0A8J5MHB9</accession>
<dbReference type="Proteomes" id="UP000709295">
    <property type="component" value="Unassembled WGS sequence"/>
</dbReference>
<feature type="chain" id="PRO_5035153890" evidence="1">
    <location>
        <begin position="22"/>
        <end position="118"/>
    </location>
</feature>
<name>A0A8J5MHB9_9STRA</name>
<evidence type="ECO:0000313" key="3">
    <source>
        <dbReference type="Proteomes" id="UP000709295"/>
    </source>
</evidence>
<keyword evidence="3" id="KW-1185">Reference proteome</keyword>
<feature type="signal peptide" evidence="1">
    <location>
        <begin position="1"/>
        <end position="21"/>
    </location>
</feature>
<evidence type="ECO:0000256" key="1">
    <source>
        <dbReference type="SAM" id="SignalP"/>
    </source>
</evidence>